<keyword evidence="3" id="KW-1185">Reference proteome</keyword>
<name>A0A9N8EG15_9STRA</name>
<evidence type="ECO:0000313" key="2">
    <source>
        <dbReference type="EMBL" id="CAB9517909.1"/>
    </source>
</evidence>
<dbReference type="Proteomes" id="UP001153069">
    <property type="component" value="Unassembled WGS sequence"/>
</dbReference>
<evidence type="ECO:0000256" key="1">
    <source>
        <dbReference type="SAM" id="MobiDB-lite"/>
    </source>
</evidence>
<reference evidence="2" key="1">
    <citation type="submission" date="2020-06" db="EMBL/GenBank/DDBJ databases">
        <authorList>
            <consortium name="Plant Systems Biology data submission"/>
        </authorList>
    </citation>
    <scope>NUCLEOTIDE SEQUENCE</scope>
    <source>
        <strain evidence="2">D6</strain>
    </source>
</reference>
<proteinExistence type="predicted"/>
<sequence length="360" mass="38580">MSTTSSACNKEQAGEGQRSFILSLLNDAMAHSDTSSATPLSFESNITLVSDTISHLPCRYSKTWRKSHGWSDLPSGSGHSDSRWKSAEFAHHACPQQQQATTAAKPAAVCPVPPSPPKRQSSCGSTDMAQILQVRRQSSNSSLGSSASAKKKKAFQYPPTLGQLPEEEPRSNFATTPMAMPQRQDSNKSFGSSQQAPSQPQPRNSNLSNNIPMSLFAAPSMPQRQESCSTLGSRQSSFSTLSTQDSFRSLNSGGLQSVKEDSAVVTKEFHIAPQDLPFGGTPVPPPPLDLLSSPGSLSSSTDASSFHSSSTTTASSSKKKFDMVYVPPTDPSRLQQNRRRRSNPQPQPFPVCSSSSVAVQ</sequence>
<comment type="caution">
    <text evidence="2">The sequence shown here is derived from an EMBL/GenBank/DDBJ whole genome shotgun (WGS) entry which is preliminary data.</text>
</comment>
<organism evidence="2 3">
    <name type="scientific">Seminavis robusta</name>
    <dbReference type="NCBI Taxonomy" id="568900"/>
    <lineage>
        <taxon>Eukaryota</taxon>
        <taxon>Sar</taxon>
        <taxon>Stramenopiles</taxon>
        <taxon>Ochrophyta</taxon>
        <taxon>Bacillariophyta</taxon>
        <taxon>Bacillariophyceae</taxon>
        <taxon>Bacillariophycidae</taxon>
        <taxon>Naviculales</taxon>
        <taxon>Naviculaceae</taxon>
        <taxon>Seminavis</taxon>
    </lineage>
</organism>
<protein>
    <submittedName>
        <fullName evidence="2">Uncharacterized protein</fullName>
    </submittedName>
</protein>
<feature type="compositionally biased region" description="Low complexity" evidence="1">
    <location>
        <begin position="289"/>
        <end position="316"/>
    </location>
</feature>
<accession>A0A9N8EG15</accession>
<feature type="compositionally biased region" description="Polar residues" evidence="1">
    <location>
        <begin position="222"/>
        <end position="254"/>
    </location>
</feature>
<evidence type="ECO:0000313" key="3">
    <source>
        <dbReference type="Proteomes" id="UP001153069"/>
    </source>
</evidence>
<feature type="region of interest" description="Disordered" evidence="1">
    <location>
        <begin position="273"/>
        <end position="360"/>
    </location>
</feature>
<dbReference type="EMBL" id="CAICTM010000888">
    <property type="protein sequence ID" value="CAB9517909.1"/>
    <property type="molecule type" value="Genomic_DNA"/>
</dbReference>
<feature type="region of interest" description="Disordered" evidence="1">
    <location>
        <begin position="105"/>
        <end position="254"/>
    </location>
</feature>
<feature type="region of interest" description="Disordered" evidence="1">
    <location>
        <begin position="65"/>
        <end position="84"/>
    </location>
</feature>
<feature type="compositionally biased region" description="Low complexity" evidence="1">
    <location>
        <begin position="192"/>
        <end position="202"/>
    </location>
</feature>
<gene>
    <name evidence="2" type="ORF">SEMRO_890_G216760.1</name>
</gene>
<feature type="compositionally biased region" description="Polar residues" evidence="1">
    <location>
        <begin position="203"/>
        <end position="212"/>
    </location>
</feature>
<feature type="compositionally biased region" description="Low complexity" evidence="1">
    <location>
        <begin position="138"/>
        <end position="148"/>
    </location>
</feature>
<dbReference type="AlphaFoldDB" id="A0A9N8EG15"/>